<dbReference type="InterPro" id="IPR008620">
    <property type="entry name" value="FixH"/>
</dbReference>
<dbReference type="EMBL" id="FOIR01000004">
    <property type="protein sequence ID" value="SEW40722.1"/>
    <property type="molecule type" value="Genomic_DNA"/>
</dbReference>
<evidence type="ECO:0008006" key="4">
    <source>
        <dbReference type="Google" id="ProtNLM"/>
    </source>
</evidence>
<protein>
    <recommendedName>
        <fullName evidence="4">Nitrogen fixation protein FixH</fullName>
    </recommendedName>
</protein>
<sequence length="146" mass="16734">MNWGRGILVAMILFVGVIATMVYVSVNTEFSLVADNYYEQELAYDDQIARIRNFEALTAQPEFSFNRAEQQIKLQFSEELVGAIKEGKVVFFRASGAKHDKVFELNFDDDNVFTTDVSKFLIGAWSLQLSFNDGAKEYYKEIKFVI</sequence>
<keyword evidence="1" id="KW-0472">Membrane</keyword>
<feature type="transmembrane region" description="Helical" evidence="1">
    <location>
        <begin position="7"/>
        <end position="26"/>
    </location>
</feature>
<dbReference type="Pfam" id="PF05751">
    <property type="entry name" value="FixH"/>
    <property type="match status" value="1"/>
</dbReference>
<accession>A0A1I0RJ14</accession>
<name>A0A1I0RJ14_9BACT</name>
<dbReference type="OrthoDB" id="1493774at2"/>
<evidence type="ECO:0000313" key="2">
    <source>
        <dbReference type="EMBL" id="SEW40722.1"/>
    </source>
</evidence>
<keyword evidence="1" id="KW-1133">Transmembrane helix</keyword>
<gene>
    <name evidence="2" type="ORF">SAMN05216290_3626</name>
</gene>
<dbReference type="STRING" id="1267423.SAMN05216290_3626"/>
<evidence type="ECO:0000256" key="1">
    <source>
        <dbReference type="SAM" id="Phobius"/>
    </source>
</evidence>
<dbReference type="AlphaFoldDB" id="A0A1I0RJ14"/>
<keyword evidence="1" id="KW-0812">Transmembrane</keyword>
<reference evidence="3" key="1">
    <citation type="submission" date="2016-10" db="EMBL/GenBank/DDBJ databases">
        <authorList>
            <person name="Varghese N."/>
            <person name="Submissions S."/>
        </authorList>
    </citation>
    <scope>NUCLEOTIDE SEQUENCE [LARGE SCALE GENOMIC DNA]</scope>
    <source>
        <strain evidence="3">CGMCC 1.12402</strain>
    </source>
</reference>
<dbReference type="GeneID" id="99988296"/>
<keyword evidence="3" id="KW-1185">Reference proteome</keyword>
<organism evidence="2 3">
    <name type="scientific">Roseivirga pacifica</name>
    <dbReference type="NCBI Taxonomy" id="1267423"/>
    <lineage>
        <taxon>Bacteria</taxon>
        <taxon>Pseudomonadati</taxon>
        <taxon>Bacteroidota</taxon>
        <taxon>Cytophagia</taxon>
        <taxon>Cytophagales</taxon>
        <taxon>Roseivirgaceae</taxon>
        <taxon>Roseivirga</taxon>
    </lineage>
</organism>
<evidence type="ECO:0000313" key="3">
    <source>
        <dbReference type="Proteomes" id="UP000199437"/>
    </source>
</evidence>
<proteinExistence type="predicted"/>
<dbReference type="Proteomes" id="UP000199437">
    <property type="component" value="Unassembled WGS sequence"/>
</dbReference>
<dbReference type="RefSeq" id="WP_090260496.1">
    <property type="nucleotide sequence ID" value="NZ_FOIR01000004.1"/>
</dbReference>